<evidence type="ECO:0000313" key="10">
    <source>
        <dbReference type="EMBL" id="PZX65832.1"/>
    </source>
</evidence>
<evidence type="ECO:0000256" key="7">
    <source>
        <dbReference type="ARBA" id="ARBA00023136"/>
    </source>
</evidence>
<accession>A0A2W7TRU9</accession>
<evidence type="ECO:0000256" key="5">
    <source>
        <dbReference type="ARBA" id="ARBA00022692"/>
    </source>
</evidence>
<dbReference type="InterPro" id="IPR020846">
    <property type="entry name" value="MFS_dom"/>
</dbReference>
<keyword evidence="5 8" id="KW-0812">Transmembrane</keyword>
<dbReference type="SUPFAM" id="SSF103473">
    <property type="entry name" value="MFS general substrate transporter"/>
    <property type="match status" value="1"/>
</dbReference>
<feature type="transmembrane region" description="Helical" evidence="8">
    <location>
        <begin position="331"/>
        <end position="352"/>
    </location>
</feature>
<dbReference type="PROSITE" id="PS00216">
    <property type="entry name" value="SUGAR_TRANSPORT_1"/>
    <property type="match status" value="1"/>
</dbReference>
<dbReference type="InterPro" id="IPR004638">
    <property type="entry name" value="EmrB-like"/>
</dbReference>
<gene>
    <name evidence="10" type="ORF">LX80_00325</name>
</gene>
<dbReference type="CDD" id="cd17503">
    <property type="entry name" value="MFS_LmrB_MDR_like"/>
    <property type="match status" value="1"/>
</dbReference>
<dbReference type="EMBL" id="QKZV01000001">
    <property type="protein sequence ID" value="PZX65832.1"/>
    <property type="molecule type" value="Genomic_DNA"/>
</dbReference>
<reference evidence="10 11" key="1">
    <citation type="submission" date="2018-06" db="EMBL/GenBank/DDBJ databases">
        <title>Genomic Encyclopedia of Archaeal and Bacterial Type Strains, Phase II (KMG-II): from individual species to whole genera.</title>
        <authorList>
            <person name="Goeker M."/>
        </authorList>
    </citation>
    <scope>NUCLEOTIDE SEQUENCE [LARGE SCALE GENOMIC DNA]</scope>
    <source>
        <strain evidence="10 11">DSM 23241</strain>
    </source>
</reference>
<sequence length="528" mass="57179">MATPKGFARFIIVLTTVTAAVMELIDTSIVNVALNDMSGSLGVSIEDISWVITSYAIANVIIIPLTGFLAEYFGRKNYYLVSMIIFTVASYMCAQSTSLVEIIAWRFVQGIGGGALLSTSQAILFDAFEPKDRPIASGLFGMGIVLGPTLGPTLGGYIIDHASWPLIFMINIPIGIVATMLTFYFIEKKEGEGKKKKSIHIDYNGILLLAAGIGCLQFVLERGEADDWFSSDAIRICSVIAVLGIIGFIIYELSIDEPAVNLRVLGNRNLAFTTIFTFVAGLGLFTSVFVYPILAQRILGFTAYETGISLLPPTLMAVIMLPIVGKIMSKGVSPIPFVVAGFLLFAAYSILTSQVSPNVGKWDFFLPLLLRAVGISMVQLPLINQAVAGLQPKDYAAGISLNNMIRQLGGAFGIAMANNYISHQYAQHRTDLVSNMPEGSPLLNQRVHTIAGGLMSKTGASLQDATHQAYGFINASVERQSYYLAYLDTFRLVAIFFILVIPLVAFLRVKKQSDAEKAAMMKAASEAH</sequence>
<dbReference type="InterPro" id="IPR036259">
    <property type="entry name" value="MFS_trans_sf"/>
</dbReference>
<evidence type="ECO:0000256" key="6">
    <source>
        <dbReference type="ARBA" id="ARBA00022989"/>
    </source>
</evidence>
<keyword evidence="4" id="KW-1003">Cell membrane</keyword>
<keyword evidence="7 8" id="KW-0472">Membrane</keyword>
<dbReference type="OrthoDB" id="9807274at2"/>
<feature type="transmembrane region" description="Helical" evidence="8">
    <location>
        <begin position="198"/>
        <end position="220"/>
    </location>
</feature>
<feature type="transmembrane region" description="Helical" evidence="8">
    <location>
        <begin position="50"/>
        <end position="70"/>
    </location>
</feature>
<feature type="transmembrane region" description="Helical" evidence="8">
    <location>
        <begin position="306"/>
        <end position="324"/>
    </location>
</feature>
<protein>
    <submittedName>
        <fullName evidence="10">DHA2 family multidrug resistance protein</fullName>
    </submittedName>
</protein>
<evidence type="ECO:0000256" key="2">
    <source>
        <dbReference type="ARBA" id="ARBA00008537"/>
    </source>
</evidence>
<dbReference type="Pfam" id="PF07690">
    <property type="entry name" value="MFS_1"/>
    <property type="match status" value="1"/>
</dbReference>
<feature type="transmembrane region" description="Helical" evidence="8">
    <location>
        <begin position="272"/>
        <end position="294"/>
    </location>
</feature>
<dbReference type="RefSeq" id="WP_111293285.1">
    <property type="nucleotide sequence ID" value="NZ_QKZV01000001.1"/>
</dbReference>
<dbReference type="Gene3D" id="1.20.1720.10">
    <property type="entry name" value="Multidrug resistance protein D"/>
    <property type="match status" value="1"/>
</dbReference>
<feature type="transmembrane region" description="Helical" evidence="8">
    <location>
        <begin position="137"/>
        <end position="159"/>
    </location>
</feature>
<comment type="similarity">
    <text evidence="2">Belongs to the major facilitator superfamily. EmrB family.</text>
</comment>
<feature type="transmembrane region" description="Helical" evidence="8">
    <location>
        <begin position="364"/>
        <end position="383"/>
    </location>
</feature>
<dbReference type="PANTHER" id="PTHR42718:SF9">
    <property type="entry name" value="MAJOR FACILITATOR SUPERFAMILY MULTIDRUG TRANSPORTER MFSC"/>
    <property type="match status" value="1"/>
</dbReference>
<feature type="transmembrane region" description="Helical" evidence="8">
    <location>
        <begin position="165"/>
        <end position="186"/>
    </location>
</feature>
<feature type="transmembrane region" description="Helical" evidence="8">
    <location>
        <begin position="232"/>
        <end position="251"/>
    </location>
</feature>
<feature type="transmembrane region" description="Helical" evidence="8">
    <location>
        <begin position="7"/>
        <end position="30"/>
    </location>
</feature>
<dbReference type="PRINTS" id="PR01036">
    <property type="entry name" value="TCRTETB"/>
</dbReference>
<feature type="transmembrane region" description="Helical" evidence="8">
    <location>
        <begin position="77"/>
        <end position="97"/>
    </location>
</feature>
<keyword evidence="3" id="KW-0813">Transport</keyword>
<dbReference type="GO" id="GO:0005886">
    <property type="term" value="C:plasma membrane"/>
    <property type="evidence" value="ECO:0007669"/>
    <property type="project" value="UniProtKB-SubCell"/>
</dbReference>
<proteinExistence type="inferred from homology"/>
<dbReference type="PROSITE" id="PS50850">
    <property type="entry name" value="MFS"/>
    <property type="match status" value="1"/>
</dbReference>
<evidence type="ECO:0000256" key="4">
    <source>
        <dbReference type="ARBA" id="ARBA00022475"/>
    </source>
</evidence>
<comment type="caution">
    <text evidence="10">The sequence shown here is derived from an EMBL/GenBank/DDBJ whole genome shotgun (WGS) entry which is preliminary data.</text>
</comment>
<feature type="transmembrane region" description="Helical" evidence="8">
    <location>
        <begin position="489"/>
        <end position="507"/>
    </location>
</feature>
<evidence type="ECO:0000313" key="11">
    <source>
        <dbReference type="Proteomes" id="UP000249720"/>
    </source>
</evidence>
<evidence type="ECO:0000256" key="3">
    <source>
        <dbReference type="ARBA" id="ARBA00022448"/>
    </source>
</evidence>
<dbReference type="AlphaFoldDB" id="A0A2W7TRU9"/>
<evidence type="ECO:0000259" key="9">
    <source>
        <dbReference type="PROSITE" id="PS50850"/>
    </source>
</evidence>
<keyword evidence="11" id="KW-1185">Reference proteome</keyword>
<feature type="domain" description="Major facilitator superfamily (MFS) profile" evidence="9">
    <location>
        <begin position="12"/>
        <end position="512"/>
    </location>
</feature>
<dbReference type="InterPro" id="IPR011701">
    <property type="entry name" value="MFS"/>
</dbReference>
<dbReference type="InterPro" id="IPR005829">
    <property type="entry name" value="Sugar_transporter_CS"/>
</dbReference>
<dbReference type="Proteomes" id="UP000249720">
    <property type="component" value="Unassembled WGS sequence"/>
</dbReference>
<comment type="subcellular location">
    <subcellularLocation>
        <location evidence="1">Cell membrane</location>
        <topology evidence="1">Multi-pass membrane protein</topology>
    </subcellularLocation>
</comment>
<dbReference type="Gene3D" id="1.20.1250.20">
    <property type="entry name" value="MFS general substrate transporter like domains"/>
    <property type="match status" value="1"/>
</dbReference>
<evidence type="ECO:0000256" key="1">
    <source>
        <dbReference type="ARBA" id="ARBA00004651"/>
    </source>
</evidence>
<dbReference type="NCBIfam" id="TIGR00711">
    <property type="entry name" value="efflux_EmrB"/>
    <property type="match status" value="1"/>
</dbReference>
<evidence type="ECO:0000256" key="8">
    <source>
        <dbReference type="SAM" id="Phobius"/>
    </source>
</evidence>
<dbReference type="PANTHER" id="PTHR42718">
    <property type="entry name" value="MAJOR FACILITATOR SUPERFAMILY MULTIDRUG TRANSPORTER MFSC"/>
    <property type="match status" value="1"/>
</dbReference>
<organism evidence="10 11">
    <name type="scientific">Hydrotalea sandarakina</name>
    <dbReference type="NCBI Taxonomy" id="1004304"/>
    <lineage>
        <taxon>Bacteria</taxon>
        <taxon>Pseudomonadati</taxon>
        <taxon>Bacteroidota</taxon>
        <taxon>Chitinophagia</taxon>
        <taxon>Chitinophagales</taxon>
        <taxon>Chitinophagaceae</taxon>
        <taxon>Hydrotalea</taxon>
    </lineage>
</organism>
<keyword evidence="6 8" id="KW-1133">Transmembrane helix</keyword>
<dbReference type="GO" id="GO:0022857">
    <property type="term" value="F:transmembrane transporter activity"/>
    <property type="evidence" value="ECO:0007669"/>
    <property type="project" value="InterPro"/>
</dbReference>
<name>A0A2W7TRU9_9BACT</name>